<evidence type="ECO:0000313" key="2">
    <source>
        <dbReference type="Proteomes" id="UP000002358"/>
    </source>
</evidence>
<dbReference type="KEGG" id="nvi:107981960"/>
<organism evidence="1 2">
    <name type="scientific">Nasonia vitripennis</name>
    <name type="common">Parasitic wasp</name>
    <dbReference type="NCBI Taxonomy" id="7425"/>
    <lineage>
        <taxon>Eukaryota</taxon>
        <taxon>Metazoa</taxon>
        <taxon>Ecdysozoa</taxon>
        <taxon>Arthropoda</taxon>
        <taxon>Hexapoda</taxon>
        <taxon>Insecta</taxon>
        <taxon>Pterygota</taxon>
        <taxon>Neoptera</taxon>
        <taxon>Endopterygota</taxon>
        <taxon>Hymenoptera</taxon>
        <taxon>Apocrita</taxon>
        <taxon>Proctotrupomorpha</taxon>
        <taxon>Chalcidoidea</taxon>
        <taxon>Pteromalidae</taxon>
        <taxon>Pteromalinae</taxon>
        <taxon>Nasonia</taxon>
    </lineage>
</organism>
<dbReference type="Proteomes" id="UP000002358">
    <property type="component" value="Chromosome 1"/>
</dbReference>
<dbReference type="RefSeq" id="XP_016844395.1">
    <property type="nucleotide sequence ID" value="XM_016988906.3"/>
</dbReference>
<dbReference type="AlphaFoldDB" id="A0A7M7IWY2"/>
<sequence length="103" mass="11517">MAYCSPSRGCGVDFSRSRVSEEVLKTSEKAVEQIPAIVAENEKVAELKEVVTKSGKCQEVFDFNVSKLHETLKNFLKETVDTQITVLKSTLGLINKPSPRIWM</sequence>
<proteinExistence type="predicted"/>
<dbReference type="EnsemblMetazoa" id="XM_016988906">
    <property type="protein sequence ID" value="XP_016844395"/>
    <property type="gene ID" value="LOC107981960"/>
</dbReference>
<keyword evidence="2" id="KW-1185">Reference proteome</keyword>
<evidence type="ECO:0000313" key="1">
    <source>
        <dbReference type="EnsemblMetazoa" id="XP_016844395"/>
    </source>
</evidence>
<accession>A0A7M7IWY2</accession>
<dbReference type="GeneID" id="107981960"/>
<name>A0A7M7IWY2_NASVI</name>
<protein>
    <submittedName>
        <fullName evidence="1">Uncharacterized protein</fullName>
    </submittedName>
</protein>
<dbReference type="InParanoid" id="A0A7M7IWY2"/>
<reference evidence="1" key="1">
    <citation type="submission" date="2021-01" db="UniProtKB">
        <authorList>
            <consortium name="EnsemblMetazoa"/>
        </authorList>
    </citation>
    <scope>IDENTIFICATION</scope>
</reference>
<dbReference type="SMR" id="A0A7M7IWY2"/>